<evidence type="ECO:0000256" key="8">
    <source>
        <dbReference type="ARBA" id="ARBA00023065"/>
    </source>
</evidence>
<keyword evidence="13" id="KW-0496">Mitochondrion</keyword>
<organism evidence="13">
    <name type="scientific">Cantacader sp</name>
    <dbReference type="NCBI Taxonomy" id="2931283"/>
    <lineage>
        <taxon>Eukaryota</taxon>
        <taxon>Metazoa</taxon>
        <taxon>Ecdysozoa</taxon>
        <taxon>Arthropoda</taxon>
        <taxon>Hexapoda</taxon>
        <taxon>Insecta</taxon>
        <taxon>Pterygota</taxon>
        <taxon>Neoptera</taxon>
        <taxon>Paraneoptera</taxon>
        <taxon>Hemiptera</taxon>
        <taxon>Heteroptera</taxon>
        <taxon>Panheteroptera</taxon>
        <taxon>Cimicomorpha</taxon>
        <taxon>Tingidae</taxon>
        <taxon>Cantacader</taxon>
    </lineage>
</organism>
<comment type="similarity">
    <text evidence="2">Belongs to the ATPase A chain family.</text>
</comment>
<reference evidence="13" key="1">
    <citation type="journal article" date="2022" name="Cladistics">
        <title>Diversification of the phytophagous lineages of true bugs (Insecta: Hemiptera: Heteroptera) shortly after that of the flowering plants.</title>
        <authorList>
            <person name="Ye F."/>
            <person name="Kment P."/>
            <person name="Redei D."/>
            <person name="Luo J.Y."/>
            <person name="Wang Y.H."/>
            <person name="Kuechler S.M."/>
            <person name="Zhang W.W."/>
            <person name="Chen P.P."/>
            <person name="Wu H.Y."/>
            <person name="Wu Y.Z."/>
            <person name="Sun X.Y."/>
            <person name="Ding L."/>
            <person name="Wang Y.R."/>
            <person name="Xie Q."/>
        </authorList>
    </citation>
    <scope>NUCLEOTIDE SEQUENCE</scope>
</reference>
<dbReference type="InterPro" id="IPR000568">
    <property type="entry name" value="ATP_synth_F0_asu"/>
</dbReference>
<evidence type="ECO:0000256" key="2">
    <source>
        <dbReference type="ARBA" id="ARBA00006810"/>
    </source>
</evidence>
<dbReference type="Gene3D" id="1.20.120.220">
    <property type="entry name" value="ATP synthase, F0 complex, subunit A"/>
    <property type="match status" value="1"/>
</dbReference>
<dbReference type="GO" id="GO:0045259">
    <property type="term" value="C:proton-transporting ATP synthase complex"/>
    <property type="evidence" value="ECO:0007669"/>
    <property type="project" value="UniProtKB-KW"/>
</dbReference>
<keyword evidence="9 12" id="KW-0472">Membrane</keyword>
<dbReference type="Pfam" id="PF00119">
    <property type="entry name" value="ATP-synt_A"/>
    <property type="match status" value="1"/>
</dbReference>
<evidence type="ECO:0000256" key="5">
    <source>
        <dbReference type="ARBA" id="ARBA00022692"/>
    </source>
</evidence>
<dbReference type="InterPro" id="IPR023011">
    <property type="entry name" value="ATP_synth_F0_asu_AS"/>
</dbReference>
<evidence type="ECO:0000256" key="4">
    <source>
        <dbReference type="ARBA" id="ARBA00022547"/>
    </source>
</evidence>
<proteinExistence type="inferred from homology"/>
<evidence type="ECO:0000256" key="3">
    <source>
        <dbReference type="ARBA" id="ARBA00022448"/>
    </source>
</evidence>
<feature type="transmembrane region" description="Helical" evidence="12">
    <location>
        <begin position="98"/>
        <end position="117"/>
    </location>
</feature>
<dbReference type="SUPFAM" id="SSF81336">
    <property type="entry name" value="F1F0 ATP synthase subunit A"/>
    <property type="match status" value="1"/>
</dbReference>
<protein>
    <recommendedName>
        <fullName evidence="11">ATP synthase subunit a</fullName>
    </recommendedName>
</protein>
<dbReference type="EMBL" id="MW619689">
    <property type="protein sequence ID" value="UPL65848.1"/>
    <property type="molecule type" value="Genomic_DNA"/>
</dbReference>
<keyword evidence="4" id="KW-0138">CF(0)</keyword>
<keyword evidence="5 12" id="KW-0812">Transmembrane</keyword>
<evidence type="ECO:0000313" key="13">
    <source>
        <dbReference type="EMBL" id="UPL65848.1"/>
    </source>
</evidence>
<dbReference type="PANTHER" id="PTHR11410:SF0">
    <property type="entry name" value="ATP SYNTHASE SUBUNIT A"/>
    <property type="match status" value="1"/>
</dbReference>
<keyword evidence="3" id="KW-0813">Transport</keyword>
<dbReference type="PROSITE" id="PS00449">
    <property type="entry name" value="ATPASE_A"/>
    <property type="match status" value="1"/>
</dbReference>
<geneLocation type="mitochondrion" evidence="13"/>
<dbReference type="AlphaFoldDB" id="A0A8T9ZXR2"/>
<dbReference type="GO" id="GO:0005743">
    <property type="term" value="C:mitochondrial inner membrane"/>
    <property type="evidence" value="ECO:0007669"/>
    <property type="project" value="UniProtKB-SubCell"/>
</dbReference>
<dbReference type="InterPro" id="IPR035908">
    <property type="entry name" value="F0_ATP_A_sf"/>
</dbReference>
<feature type="transmembrane region" description="Helical" evidence="12">
    <location>
        <begin position="20"/>
        <end position="38"/>
    </location>
</feature>
<evidence type="ECO:0000256" key="10">
    <source>
        <dbReference type="ARBA" id="ARBA00023310"/>
    </source>
</evidence>
<evidence type="ECO:0000256" key="9">
    <source>
        <dbReference type="ARBA" id="ARBA00023136"/>
    </source>
</evidence>
<accession>A0A8T9ZXR2</accession>
<evidence type="ECO:0000256" key="12">
    <source>
        <dbReference type="SAM" id="Phobius"/>
    </source>
</evidence>
<evidence type="ECO:0000256" key="7">
    <source>
        <dbReference type="ARBA" id="ARBA00022989"/>
    </source>
</evidence>
<keyword evidence="6" id="KW-0375">Hydrogen ion transport</keyword>
<dbReference type="InterPro" id="IPR045083">
    <property type="entry name" value="ATP_synth_F0_asu_bact/mt"/>
</dbReference>
<evidence type="ECO:0000256" key="11">
    <source>
        <dbReference type="RuleBase" id="RU004450"/>
    </source>
</evidence>
<feature type="transmembrane region" description="Helical" evidence="12">
    <location>
        <begin position="68"/>
        <end position="92"/>
    </location>
</feature>
<dbReference type="GO" id="GO:0046933">
    <property type="term" value="F:proton-transporting ATP synthase activity, rotational mechanism"/>
    <property type="evidence" value="ECO:0007669"/>
    <property type="project" value="TreeGrafter"/>
</dbReference>
<keyword evidence="7 12" id="KW-1133">Transmembrane helix</keyword>
<feature type="transmembrane region" description="Helical" evidence="12">
    <location>
        <begin position="187"/>
        <end position="210"/>
    </location>
</feature>
<name>A0A8T9ZXR2_9HEMI</name>
<dbReference type="NCBIfam" id="TIGR01131">
    <property type="entry name" value="ATP_synt_6_or_A"/>
    <property type="match status" value="1"/>
</dbReference>
<dbReference type="PANTHER" id="PTHR11410">
    <property type="entry name" value="ATP SYNTHASE SUBUNIT A"/>
    <property type="match status" value="1"/>
</dbReference>
<keyword evidence="8" id="KW-0406">Ion transport</keyword>
<evidence type="ECO:0000256" key="6">
    <source>
        <dbReference type="ARBA" id="ARBA00022781"/>
    </source>
</evidence>
<evidence type="ECO:0000256" key="1">
    <source>
        <dbReference type="ARBA" id="ARBA00004141"/>
    </source>
</evidence>
<dbReference type="PRINTS" id="PR00123">
    <property type="entry name" value="ATPASEA"/>
</dbReference>
<comment type="subcellular location">
    <subcellularLocation>
        <location evidence="1">Membrane</location>
        <topology evidence="1">Multi-pass membrane protein</topology>
    </subcellularLocation>
    <subcellularLocation>
        <location evidence="11">Mitochondrion inner membrane</location>
        <topology evidence="11">Multi-pass membrane protein</topology>
    </subcellularLocation>
</comment>
<dbReference type="CDD" id="cd00310">
    <property type="entry name" value="ATP-synt_Fo_a_6"/>
    <property type="match status" value="1"/>
</dbReference>
<keyword evidence="10" id="KW-0066">ATP synthesis</keyword>
<sequence length="223" mass="25774">MMNNLFSSFDPATSKNLSMNWIIMLMIMMLMSNLKWITPSRTMMMNMKLLNYLNNEFKTLLKSKNNEFILIIISIFYFIMLSNLLGLMPYIFTSTSHLITSMSMALPMWLSLMIFGWHKKTQFMFVHLVPNNTPNILMPFMVLIETISNLIRPISLSVRLTANMIAGHLLMTLLGNNNINQSYSFCVLILMTQIILMLFETAVSLIQAYVFTTLSTLYLSELT</sequence>